<evidence type="ECO:0000259" key="1">
    <source>
        <dbReference type="Pfam" id="PF06048"/>
    </source>
</evidence>
<dbReference type="RefSeq" id="WP_111749316.1">
    <property type="nucleotide sequence ID" value="NZ_PTPX01000006.1"/>
</dbReference>
<dbReference type="AlphaFoldDB" id="A0A328C0G7"/>
<dbReference type="EMBL" id="PTPX01000006">
    <property type="protein sequence ID" value="RAL19351.1"/>
    <property type="molecule type" value="Genomic_DNA"/>
</dbReference>
<comment type="caution">
    <text evidence="2">The sequence shown here is derived from an EMBL/GenBank/DDBJ whole genome shotgun (WGS) entry which is preliminary data.</text>
</comment>
<dbReference type="InterPro" id="IPR009270">
    <property type="entry name" value="DUF927"/>
</dbReference>
<protein>
    <submittedName>
        <fullName evidence="2">DNA primase</fullName>
    </submittedName>
</protein>
<reference evidence="3" key="1">
    <citation type="submission" date="2018-02" db="EMBL/GenBank/DDBJ databases">
        <title>Glaesserella australis sp. nov., isolated from the lungs of pigs.</title>
        <authorList>
            <person name="Turni C."/>
            <person name="Christensen H."/>
        </authorList>
    </citation>
    <scope>NUCLEOTIDE SEQUENCE [LARGE SCALE GENOMIC DNA]</scope>
    <source>
        <strain evidence="3">HS4635</strain>
    </source>
</reference>
<organism evidence="2 3">
    <name type="scientific">Glaesserella australis</name>
    <dbReference type="NCBI Taxonomy" id="2094024"/>
    <lineage>
        <taxon>Bacteria</taxon>
        <taxon>Pseudomonadati</taxon>
        <taxon>Pseudomonadota</taxon>
        <taxon>Gammaproteobacteria</taxon>
        <taxon>Pasteurellales</taxon>
        <taxon>Pasteurellaceae</taxon>
        <taxon>Glaesserella</taxon>
    </lineage>
</organism>
<dbReference type="OrthoDB" id="784829at2"/>
<evidence type="ECO:0000313" key="2">
    <source>
        <dbReference type="EMBL" id="RAL19351.1"/>
    </source>
</evidence>
<evidence type="ECO:0000313" key="3">
    <source>
        <dbReference type="Proteomes" id="UP000248689"/>
    </source>
</evidence>
<dbReference type="Proteomes" id="UP000248689">
    <property type="component" value="Unassembled WGS sequence"/>
</dbReference>
<proteinExistence type="predicted"/>
<accession>A0A328C0G7</accession>
<dbReference type="Pfam" id="PF06048">
    <property type="entry name" value="DUF927"/>
    <property type="match status" value="1"/>
</dbReference>
<feature type="domain" description="DUF927" evidence="1">
    <location>
        <begin position="198"/>
        <end position="433"/>
    </location>
</feature>
<sequence>MKLKKAPYLNKQDNNPLNELYIIAGSDAFNKERLAQIILFTQAENNLQPIILNSERLAEIDRLRIAPENKKYISIFKSGKLSELEKNAICLNIAKHTKAEIVSFVDEAMQTENVSDYIARIRSGDSMAEAVAEMTAKPSQDKKQPYIEKRTVNGISGLYRIIPKYDNNTGELLSETEQWLSDFVEVVGIGASEIETFIILRWIPEGQLSPITEAVPLKDLGEREGWKQLRQQGLKIANSSSARNYLADYLQLSGSRQKWTITHTTGWKNGAYVLPNGEIIGTPDTPTLFKGKSASNNGYSTKGTLESWQENVGKYLNGNPSMMLGVACALSAPLIGVIEADSFGVHLYGDSTTGKTTTALASISLYGNPELLKLSWFGTTLGILNEGLAHNDNLLPMDEIGQGVNPRYVFETSYALFNGVGKLQGAKDGGNRELLRWRTVVFSTGEKDIETYLKMNGIQVNAGQLVRLLNVPITKAKQYHDLADGKAHADHINTASRQHYGVIGRLWIEWLLKNKALAVETYQCIKEKWLFRLPSDASPQVQRVANRFAILETALQLARDLTSWSIESNAEAILHCFNEWINEYGLHGREDKQIIDQVNGFLQRFAGRYIQTPINHDRPEPHDAAGYAISINEEPHFYTFQQVYLNDIIKGFNEKQANEVLFNAGMLKRSKDRRNTQKLPLKIDPKRTRCYVLTLFDEADDSEE</sequence>
<gene>
    <name evidence="2" type="ORF">C5N92_02570</name>
</gene>
<name>A0A328C0G7_9PAST</name>
<keyword evidence="3" id="KW-1185">Reference proteome</keyword>